<dbReference type="Gramene" id="mRNA:HanXRQr2_Chr04g0172831">
    <property type="protein sequence ID" value="mRNA:HanXRQr2_Chr04g0172831"/>
    <property type="gene ID" value="HanXRQr2_Chr04g0172831"/>
</dbReference>
<dbReference type="EMBL" id="MNCJ02000319">
    <property type="protein sequence ID" value="KAF5810710.1"/>
    <property type="molecule type" value="Genomic_DNA"/>
</dbReference>
<evidence type="ECO:0000313" key="3">
    <source>
        <dbReference type="Proteomes" id="UP000215914"/>
    </source>
</evidence>
<reference evidence="1" key="3">
    <citation type="submission" date="2020-06" db="EMBL/GenBank/DDBJ databases">
        <title>Helianthus annuus Genome sequencing and assembly Release 2.</title>
        <authorList>
            <person name="Gouzy J."/>
            <person name="Langlade N."/>
            <person name="Munos S."/>
        </authorList>
    </citation>
    <scope>NUCLEOTIDE SEQUENCE</scope>
    <source>
        <tissue evidence="1">Leaves</tissue>
    </source>
</reference>
<evidence type="ECO:0000313" key="1">
    <source>
        <dbReference type="EMBL" id="KAF5810710.1"/>
    </source>
</evidence>
<evidence type="ECO:0000313" key="2">
    <source>
        <dbReference type="EMBL" id="OTG28713.1"/>
    </source>
</evidence>
<reference evidence="2" key="2">
    <citation type="submission" date="2017-02" db="EMBL/GenBank/DDBJ databases">
        <title>Sunflower complete genome.</title>
        <authorList>
            <person name="Langlade N."/>
            <person name="Munos S."/>
        </authorList>
    </citation>
    <scope>NUCLEOTIDE SEQUENCE [LARGE SCALE GENOMIC DNA]</scope>
    <source>
        <tissue evidence="2">Leaves</tissue>
    </source>
</reference>
<gene>
    <name evidence="2" type="ORF">HannXRQ_Chr04g0114311</name>
    <name evidence="1" type="ORF">HanXRQr2_Chr04g0172831</name>
</gene>
<dbReference type="AlphaFoldDB" id="A0A251V0B5"/>
<reference evidence="1 3" key="1">
    <citation type="journal article" date="2017" name="Nature">
        <title>The sunflower genome provides insights into oil metabolism, flowering and Asterid evolution.</title>
        <authorList>
            <person name="Badouin H."/>
            <person name="Gouzy J."/>
            <person name="Grassa C.J."/>
            <person name="Murat F."/>
            <person name="Staton S.E."/>
            <person name="Cottret L."/>
            <person name="Lelandais-Briere C."/>
            <person name="Owens G.L."/>
            <person name="Carrere S."/>
            <person name="Mayjonade B."/>
            <person name="Legrand L."/>
            <person name="Gill N."/>
            <person name="Kane N.C."/>
            <person name="Bowers J.E."/>
            <person name="Hubner S."/>
            <person name="Bellec A."/>
            <person name="Berard A."/>
            <person name="Berges H."/>
            <person name="Blanchet N."/>
            <person name="Boniface M.C."/>
            <person name="Brunel D."/>
            <person name="Catrice O."/>
            <person name="Chaidir N."/>
            <person name="Claudel C."/>
            <person name="Donnadieu C."/>
            <person name="Faraut T."/>
            <person name="Fievet G."/>
            <person name="Helmstetter N."/>
            <person name="King M."/>
            <person name="Knapp S.J."/>
            <person name="Lai Z."/>
            <person name="Le Paslier M.C."/>
            <person name="Lippi Y."/>
            <person name="Lorenzon L."/>
            <person name="Mandel J.R."/>
            <person name="Marage G."/>
            <person name="Marchand G."/>
            <person name="Marquand E."/>
            <person name="Bret-Mestries E."/>
            <person name="Morien E."/>
            <person name="Nambeesan S."/>
            <person name="Nguyen T."/>
            <person name="Pegot-Espagnet P."/>
            <person name="Pouilly N."/>
            <person name="Raftis F."/>
            <person name="Sallet E."/>
            <person name="Schiex T."/>
            <person name="Thomas J."/>
            <person name="Vandecasteele C."/>
            <person name="Vares D."/>
            <person name="Vear F."/>
            <person name="Vautrin S."/>
            <person name="Crespi M."/>
            <person name="Mangin B."/>
            <person name="Burke J.M."/>
            <person name="Salse J."/>
            <person name="Munos S."/>
            <person name="Vincourt P."/>
            <person name="Rieseberg L.H."/>
            <person name="Langlade N.B."/>
        </authorList>
    </citation>
    <scope>NUCLEOTIDE SEQUENCE [LARGE SCALE GENOMIC DNA]</scope>
    <source>
        <strain evidence="3">cv. SF193</strain>
        <tissue evidence="1">Leaves</tissue>
    </source>
</reference>
<organism evidence="2 3">
    <name type="scientific">Helianthus annuus</name>
    <name type="common">Common sunflower</name>
    <dbReference type="NCBI Taxonomy" id="4232"/>
    <lineage>
        <taxon>Eukaryota</taxon>
        <taxon>Viridiplantae</taxon>
        <taxon>Streptophyta</taxon>
        <taxon>Embryophyta</taxon>
        <taxon>Tracheophyta</taxon>
        <taxon>Spermatophyta</taxon>
        <taxon>Magnoliopsida</taxon>
        <taxon>eudicotyledons</taxon>
        <taxon>Gunneridae</taxon>
        <taxon>Pentapetalae</taxon>
        <taxon>asterids</taxon>
        <taxon>campanulids</taxon>
        <taxon>Asterales</taxon>
        <taxon>Asteraceae</taxon>
        <taxon>Asteroideae</taxon>
        <taxon>Heliantheae alliance</taxon>
        <taxon>Heliantheae</taxon>
        <taxon>Helianthus</taxon>
    </lineage>
</organism>
<name>A0A251V0B5_HELAN</name>
<sequence>MFSFTKPVSSISLTISLMSVLYNDKMISSRFNCRQPNNTHLHHLRLFYCTNYQFIDDLILKETMYVDKGIPFSFVGVLFIRGSPAYRTQKKVGEAKAPGVHGFRHVFVVLIGLVSSLAGVSYCF</sequence>
<dbReference type="Proteomes" id="UP000215914">
    <property type="component" value="Chromosome 4"/>
</dbReference>
<proteinExistence type="predicted"/>
<accession>A0A251V0B5</accession>
<keyword evidence="3" id="KW-1185">Reference proteome</keyword>
<dbReference type="EMBL" id="CM007893">
    <property type="protein sequence ID" value="OTG28713.1"/>
    <property type="molecule type" value="Genomic_DNA"/>
</dbReference>
<dbReference type="InParanoid" id="A0A251V0B5"/>
<protein>
    <submittedName>
        <fullName evidence="2">Uncharacterized protein</fullName>
    </submittedName>
</protein>